<dbReference type="Gene3D" id="2.40.50.220">
    <property type="entry name" value="EutN/Ccml"/>
    <property type="match status" value="1"/>
</dbReference>
<gene>
    <name evidence="4" type="ORF">U729_811</name>
</gene>
<dbReference type="CDD" id="cd01614">
    <property type="entry name" value="EutN_CcmL"/>
    <property type="match status" value="1"/>
</dbReference>
<organism evidence="4 5">
    <name type="scientific">Clostridium baratii str. Sullivan</name>
    <dbReference type="NCBI Taxonomy" id="1415775"/>
    <lineage>
        <taxon>Bacteria</taxon>
        <taxon>Bacillati</taxon>
        <taxon>Bacillota</taxon>
        <taxon>Clostridia</taxon>
        <taxon>Eubacteriales</taxon>
        <taxon>Clostridiaceae</taxon>
        <taxon>Clostridium</taxon>
    </lineage>
</organism>
<evidence type="ECO:0000256" key="2">
    <source>
        <dbReference type="ARBA" id="ARBA00023669"/>
    </source>
</evidence>
<dbReference type="HOGENOM" id="CLU_148498_2_2_9"/>
<dbReference type="Proteomes" id="UP000030635">
    <property type="component" value="Chromosome"/>
</dbReference>
<dbReference type="InterPro" id="IPR004992">
    <property type="entry name" value="EutN_CcmL"/>
</dbReference>
<evidence type="ECO:0000313" key="5">
    <source>
        <dbReference type="Proteomes" id="UP000030635"/>
    </source>
</evidence>
<proteinExistence type="predicted"/>
<name>A0A0A7FXG1_9CLOT</name>
<dbReference type="AlphaFoldDB" id="A0A0A7FXG1"/>
<dbReference type="PROSITE" id="PS51932">
    <property type="entry name" value="BMV"/>
    <property type="match status" value="1"/>
</dbReference>
<accession>A0A0A7FXG1</accession>
<keyword evidence="2" id="KW-1282">Carboxysome</keyword>
<comment type="subcellular location">
    <subcellularLocation>
        <location evidence="1">Carboxysome</location>
    </subcellularLocation>
</comment>
<dbReference type="PANTHER" id="PTHR36539">
    <property type="entry name" value="ETHANOLAMINE UTILIZATION PROTEIN EUTN"/>
    <property type="match status" value="1"/>
</dbReference>
<dbReference type="SUPFAM" id="SSF159133">
    <property type="entry name" value="EutN/CcmL-like"/>
    <property type="match status" value="1"/>
</dbReference>
<dbReference type="eggNOG" id="COG4576">
    <property type="taxonomic scope" value="Bacteria"/>
</dbReference>
<dbReference type="GO" id="GO:0031470">
    <property type="term" value="C:carboxysome"/>
    <property type="evidence" value="ECO:0007669"/>
    <property type="project" value="UniProtKB-SubCell"/>
</dbReference>
<keyword evidence="3" id="KW-1283">Bacterial microcompartment</keyword>
<dbReference type="RefSeq" id="WP_039311892.1">
    <property type="nucleotide sequence ID" value="NZ_CP006905.1"/>
</dbReference>
<reference evidence="4 5" key="1">
    <citation type="journal article" date="2015" name="Infect. Genet. Evol.">
        <title>Genomic sequences of six botulinum neurotoxin-producing strains representing three clostridial species illustrate the mobility and diversity of botulinum neurotoxin genes.</title>
        <authorList>
            <person name="Smith T.J."/>
            <person name="Hill K.K."/>
            <person name="Xie G."/>
            <person name="Foley B.T."/>
            <person name="Williamson C.H."/>
            <person name="Foster J.T."/>
            <person name="Johnson S.L."/>
            <person name="Chertkov O."/>
            <person name="Teshima H."/>
            <person name="Gibbons H.S."/>
            <person name="Johnsky L.A."/>
            <person name="Karavis M.A."/>
            <person name="Smith L.A."/>
        </authorList>
    </citation>
    <scope>NUCLEOTIDE SEQUENCE [LARGE SCALE GENOMIC DNA]</scope>
    <source>
        <strain evidence="4 5">Sullivan</strain>
    </source>
</reference>
<evidence type="ECO:0000313" key="4">
    <source>
        <dbReference type="EMBL" id="AIY84289.1"/>
    </source>
</evidence>
<keyword evidence="5" id="KW-1185">Reference proteome</keyword>
<dbReference type="KEGG" id="cbv:U729_811"/>
<dbReference type="STRING" id="1561.NPD11_2180"/>
<dbReference type="EMBL" id="CP006905">
    <property type="protein sequence ID" value="AIY84289.1"/>
    <property type="molecule type" value="Genomic_DNA"/>
</dbReference>
<dbReference type="PANTHER" id="PTHR36539:SF2">
    <property type="entry name" value="ETHANOLAMINE UTILIZATION PROTEIN"/>
    <property type="match status" value="1"/>
</dbReference>
<sequence>MITAKLIDNIWATRKADNLYGLKFMLAEEIGGSFNGRRFIVVDNIGAGIGDRVIVSTGSSARRMLKDDEIPVDAAVIGIIDEDCKFAE</sequence>
<protein>
    <submittedName>
        <fullName evidence="4">Ethanolamine utilization EutN/carboxysome family protein</fullName>
    </submittedName>
</protein>
<dbReference type="InterPro" id="IPR036677">
    <property type="entry name" value="EutN_CcmL_sf"/>
</dbReference>
<dbReference type="OrthoDB" id="196195at2"/>
<evidence type="ECO:0000256" key="1">
    <source>
        <dbReference type="ARBA" id="ARBA00023587"/>
    </source>
</evidence>
<evidence type="ECO:0000256" key="3">
    <source>
        <dbReference type="ARBA" id="ARBA00024446"/>
    </source>
</evidence>
<dbReference type="Pfam" id="PF03319">
    <property type="entry name" value="EutN_CcmL"/>
    <property type="match status" value="1"/>
</dbReference>